<gene>
    <name evidence="2" type="ORF">EDD18DRAFT_1370543</name>
</gene>
<evidence type="ECO:0000313" key="2">
    <source>
        <dbReference type="EMBL" id="KAK0472112.1"/>
    </source>
</evidence>
<sequence length="85" mass="9153">MAGPSKRAPSPTPLASESAQAKKAKPTEKAPFKAGPRSIAKEIKRLEDLPGTGETIKYLKVVLKREKRRELALAAGSNDASRNIQ</sequence>
<dbReference type="EMBL" id="JAUEPU010000294">
    <property type="protein sequence ID" value="KAK0472112.1"/>
    <property type="molecule type" value="Genomic_DNA"/>
</dbReference>
<keyword evidence="3" id="KW-1185">Reference proteome</keyword>
<dbReference type="AlphaFoldDB" id="A0AA39NUH4"/>
<accession>A0AA39NUH4</accession>
<name>A0AA39NUH4_9AGAR</name>
<proteinExistence type="predicted"/>
<feature type="region of interest" description="Disordered" evidence="1">
    <location>
        <begin position="1"/>
        <end position="37"/>
    </location>
</feature>
<evidence type="ECO:0000313" key="3">
    <source>
        <dbReference type="Proteomes" id="UP001175228"/>
    </source>
</evidence>
<comment type="caution">
    <text evidence="2">The sequence shown here is derived from an EMBL/GenBank/DDBJ whole genome shotgun (WGS) entry which is preliminary data.</text>
</comment>
<reference evidence="2" key="1">
    <citation type="submission" date="2023-06" db="EMBL/GenBank/DDBJ databases">
        <authorList>
            <consortium name="Lawrence Berkeley National Laboratory"/>
            <person name="Ahrendt S."/>
            <person name="Sahu N."/>
            <person name="Indic B."/>
            <person name="Wong-Bajracharya J."/>
            <person name="Merenyi Z."/>
            <person name="Ke H.-M."/>
            <person name="Monk M."/>
            <person name="Kocsube S."/>
            <person name="Drula E."/>
            <person name="Lipzen A."/>
            <person name="Balint B."/>
            <person name="Henrissat B."/>
            <person name="Andreopoulos B."/>
            <person name="Martin F.M."/>
            <person name="Harder C.B."/>
            <person name="Rigling D."/>
            <person name="Ford K.L."/>
            <person name="Foster G.D."/>
            <person name="Pangilinan J."/>
            <person name="Papanicolaou A."/>
            <person name="Barry K."/>
            <person name="LaButti K."/>
            <person name="Viragh M."/>
            <person name="Koriabine M."/>
            <person name="Yan M."/>
            <person name="Riley R."/>
            <person name="Champramary S."/>
            <person name="Plett K.L."/>
            <person name="Tsai I.J."/>
            <person name="Slot J."/>
            <person name="Sipos G."/>
            <person name="Plett J."/>
            <person name="Nagy L.G."/>
            <person name="Grigoriev I.V."/>
        </authorList>
    </citation>
    <scope>NUCLEOTIDE SEQUENCE</scope>
    <source>
        <strain evidence="2">HWK02</strain>
    </source>
</reference>
<protein>
    <submittedName>
        <fullName evidence="2">Uncharacterized protein</fullName>
    </submittedName>
</protein>
<evidence type="ECO:0000256" key="1">
    <source>
        <dbReference type="SAM" id="MobiDB-lite"/>
    </source>
</evidence>
<dbReference type="Proteomes" id="UP001175228">
    <property type="component" value="Unassembled WGS sequence"/>
</dbReference>
<organism evidence="2 3">
    <name type="scientific">Armillaria luteobubalina</name>
    <dbReference type="NCBI Taxonomy" id="153913"/>
    <lineage>
        <taxon>Eukaryota</taxon>
        <taxon>Fungi</taxon>
        <taxon>Dikarya</taxon>
        <taxon>Basidiomycota</taxon>
        <taxon>Agaricomycotina</taxon>
        <taxon>Agaricomycetes</taxon>
        <taxon>Agaricomycetidae</taxon>
        <taxon>Agaricales</taxon>
        <taxon>Marasmiineae</taxon>
        <taxon>Physalacriaceae</taxon>
        <taxon>Armillaria</taxon>
    </lineage>
</organism>